<reference evidence="2 3" key="1">
    <citation type="journal article" date="2012" name="Proc. Natl. Acad. Sci. U.S.A.">
        <title>Comparative genomics of Ceriporiopsis subvermispora and Phanerochaete chrysosporium provide insight into selective ligninolysis.</title>
        <authorList>
            <person name="Fernandez-Fueyo E."/>
            <person name="Ruiz-Duenas F.J."/>
            <person name="Ferreira P."/>
            <person name="Floudas D."/>
            <person name="Hibbett D.S."/>
            <person name="Canessa P."/>
            <person name="Larrondo L.F."/>
            <person name="James T.Y."/>
            <person name="Seelenfreund D."/>
            <person name="Lobos S."/>
            <person name="Polanco R."/>
            <person name="Tello M."/>
            <person name="Honda Y."/>
            <person name="Watanabe T."/>
            <person name="Watanabe T."/>
            <person name="Ryu J.S."/>
            <person name="Kubicek C.P."/>
            <person name="Schmoll M."/>
            <person name="Gaskell J."/>
            <person name="Hammel K.E."/>
            <person name="St John F.J."/>
            <person name="Vanden Wymelenberg A."/>
            <person name="Sabat G."/>
            <person name="Splinter BonDurant S."/>
            <person name="Syed K."/>
            <person name="Yadav J.S."/>
            <person name="Doddapaneni H."/>
            <person name="Subramanian V."/>
            <person name="Lavin J.L."/>
            <person name="Oguiza J.A."/>
            <person name="Perez G."/>
            <person name="Pisabarro A.G."/>
            <person name="Ramirez L."/>
            <person name="Santoyo F."/>
            <person name="Master E."/>
            <person name="Coutinho P.M."/>
            <person name="Henrissat B."/>
            <person name="Lombard V."/>
            <person name="Magnuson J.K."/>
            <person name="Kuees U."/>
            <person name="Hori C."/>
            <person name="Igarashi K."/>
            <person name="Samejima M."/>
            <person name="Held B.W."/>
            <person name="Barry K.W."/>
            <person name="LaButti K.M."/>
            <person name="Lapidus A."/>
            <person name="Lindquist E.A."/>
            <person name="Lucas S.M."/>
            <person name="Riley R."/>
            <person name="Salamov A.A."/>
            <person name="Hoffmeister D."/>
            <person name="Schwenk D."/>
            <person name="Hadar Y."/>
            <person name="Yarden O."/>
            <person name="de Vries R.P."/>
            <person name="Wiebenga A."/>
            <person name="Stenlid J."/>
            <person name="Eastwood D."/>
            <person name="Grigoriev I.V."/>
            <person name="Berka R.M."/>
            <person name="Blanchette R.A."/>
            <person name="Kersten P."/>
            <person name="Martinez A.T."/>
            <person name="Vicuna R."/>
            <person name="Cullen D."/>
        </authorList>
    </citation>
    <scope>NUCLEOTIDE SEQUENCE [LARGE SCALE GENOMIC DNA]</scope>
    <source>
        <strain evidence="2 3">B</strain>
    </source>
</reference>
<name>M2R9V0_CERS8</name>
<dbReference type="Proteomes" id="UP000016930">
    <property type="component" value="Unassembled WGS sequence"/>
</dbReference>
<keyword evidence="3" id="KW-1185">Reference proteome</keyword>
<gene>
    <name evidence="2" type="ORF">CERSUDRAFT_69809</name>
</gene>
<feature type="region of interest" description="Disordered" evidence="1">
    <location>
        <begin position="46"/>
        <end position="124"/>
    </location>
</feature>
<dbReference type="EMBL" id="KB445791">
    <property type="protein sequence ID" value="EMD41200.1"/>
    <property type="molecule type" value="Genomic_DNA"/>
</dbReference>
<evidence type="ECO:0000313" key="3">
    <source>
        <dbReference type="Proteomes" id="UP000016930"/>
    </source>
</evidence>
<organism evidence="2 3">
    <name type="scientific">Ceriporiopsis subvermispora (strain B)</name>
    <name type="common">White-rot fungus</name>
    <name type="synonym">Gelatoporia subvermispora</name>
    <dbReference type="NCBI Taxonomy" id="914234"/>
    <lineage>
        <taxon>Eukaryota</taxon>
        <taxon>Fungi</taxon>
        <taxon>Dikarya</taxon>
        <taxon>Basidiomycota</taxon>
        <taxon>Agaricomycotina</taxon>
        <taxon>Agaricomycetes</taxon>
        <taxon>Polyporales</taxon>
        <taxon>Gelatoporiaceae</taxon>
        <taxon>Gelatoporia</taxon>
    </lineage>
</organism>
<protein>
    <submittedName>
        <fullName evidence="2">Uncharacterized protein</fullName>
    </submittedName>
</protein>
<feature type="compositionally biased region" description="Basic residues" evidence="1">
    <location>
        <begin position="141"/>
        <end position="158"/>
    </location>
</feature>
<accession>M2R9V0</accession>
<evidence type="ECO:0000313" key="2">
    <source>
        <dbReference type="EMBL" id="EMD41200.1"/>
    </source>
</evidence>
<dbReference type="HOGENOM" id="CLU_1156254_0_0_1"/>
<feature type="region of interest" description="Disordered" evidence="1">
    <location>
        <begin position="136"/>
        <end position="162"/>
    </location>
</feature>
<dbReference type="AlphaFoldDB" id="M2R9V0"/>
<evidence type="ECO:0000256" key="1">
    <source>
        <dbReference type="SAM" id="MobiDB-lite"/>
    </source>
</evidence>
<feature type="compositionally biased region" description="Polar residues" evidence="1">
    <location>
        <begin position="72"/>
        <end position="95"/>
    </location>
</feature>
<proteinExistence type="predicted"/>
<sequence length="240" mass="27055">MASMMMCSMGPPALVAHGGYTRWMEQLKDLTIALLAFIRKPLVPSRKPTWQARKHSTRPGAGGDYHIDLHVQTPSTQRSASEAGTDRNGQSTQPDQHTDCLRRAHPPRRRVLQVAPPPPSDAADLTRAKLLNQVRSQRQSVIKRGRRHAAPRASRRTKERREGAARIGVGGLACVRRRGVKRRALPRGHDQERDAAALRYLVYCDHFVRWVAFDAIWDASITWARGRACVRWNLLCLLKA</sequence>